<keyword evidence="7" id="KW-0131">Cell cycle</keyword>
<keyword evidence="10" id="KW-0489">Methyltransferase</keyword>
<evidence type="ECO:0000256" key="7">
    <source>
        <dbReference type="ARBA" id="ARBA00023306"/>
    </source>
</evidence>
<evidence type="ECO:0000256" key="8">
    <source>
        <dbReference type="SAM" id="Coils"/>
    </source>
</evidence>
<comment type="subcellular location">
    <subcellularLocation>
        <location evidence="1">Nucleus</location>
    </subcellularLocation>
</comment>
<comment type="similarity">
    <text evidence="2">Belongs to the MAD1 family.</text>
</comment>
<dbReference type="GO" id="GO:0051301">
    <property type="term" value="P:cell division"/>
    <property type="evidence" value="ECO:0007669"/>
    <property type="project" value="UniProtKB-KW"/>
</dbReference>
<evidence type="ECO:0000313" key="10">
    <source>
        <dbReference type="EMBL" id="KAJ2683562.1"/>
    </source>
</evidence>
<dbReference type="AlphaFoldDB" id="A0A9W8GAZ4"/>
<dbReference type="GO" id="GO:0032259">
    <property type="term" value="P:methylation"/>
    <property type="evidence" value="ECO:0007669"/>
    <property type="project" value="UniProtKB-KW"/>
</dbReference>
<keyword evidence="8" id="KW-0175">Coiled coil</keyword>
<dbReference type="GO" id="GO:0072686">
    <property type="term" value="C:mitotic spindle"/>
    <property type="evidence" value="ECO:0007669"/>
    <property type="project" value="TreeGrafter"/>
</dbReference>
<evidence type="ECO:0000313" key="11">
    <source>
        <dbReference type="Proteomes" id="UP001151516"/>
    </source>
</evidence>
<protein>
    <recommendedName>
        <fullName evidence="3">Spindle assembly checkpoint component MAD1</fullName>
    </recommendedName>
</protein>
<feature type="region of interest" description="Disordered" evidence="9">
    <location>
        <begin position="1"/>
        <end position="36"/>
    </location>
</feature>
<dbReference type="PANTHER" id="PTHR23168">
    <property type="entry name" value="MITOTIC SPINDLE ASSEMBLY CHECKPOINT PROTEIN MAD1 MITOTIC ARREST DEFICIENT-LIKE PROTEIN 1"/>
    <property type="match status" value="1"/>
</dbReference>
<dbReference type="GO" id="GO:0005635">
    <property type="term" value="C:nuclear envelope"/>
    <property type="evidence" value="ECO:0007669"/>
    <property type="project" value="TreeGrafter"/>
</dbReference>
<feature type="region of interest" description="Disordered" evidence="9">
    <location>
        <begin position="56"/>
        <end position="75"/>
    </location>
</feature>
<dbReference type="GO" id="GO:0051315">
    <property type="term" value="P:attachment of mitotic spindle microtubules to kinetochore"/>
    <property type="evidence" value="ECO:0007669"/>
    <property type="project" value="TreeGrafter"/>
</dbReference>
<keyword evidence="6" id="KW-0539">Nucleus</keyword>
<organism evidence="10 11">
    <name type="scientific">Coemansia spiralis</name>
    <dbReference type="NCBI Taxonomy" id="417178"/>
    <lineage>
        <taxon>Eukaryota</taxon>
        <taxon>Fungi</taxon>
        <taxon>Fungi incertae sedis</taxon>
        <taxon>Zoopagomycota</taxon>
        <taxon>Kickxellomycotina</taxon>
        <taxon>Kickxellomycetes</taxon>
        <taxon>Kickxellales</taxon>
        <taxon>Kickxellaceae</taxon>
        <taxon>Coemansia</taxon>
    </lineage>
</organism>
<feature type="coiled-coil region" evidence="8">
    <location>
        <begin position="550"/>
        <end position="577"/>
    </location>
</feature>
<dbReference type="OrthoDB" id="331602at2759"/>
<proteinExistence type="inferred from homology"/>
<keyword evidence="10" id="KW-0808">Transferase</keyword>
<name>A0A9W8GAZ4_9FUNG</name>
<feature type="coiled-coil region" evidence="8">
    <location>
        <begin position="450"/>
        <end position="484"/>
    </location>
</feature>
<dbReference type="Gene3D" id="6.10.250.90">
    <property type="match status" value="1"/>
</dbReference>
<sequence>MNPFDSSGVARTQPRGFMRHASTGTLGTVPSGNAPPSTVIRSRLLALGEARGTKRQLSPASQWAMETPSHLPAPRRLFAQSPARDTMDAERARFELSQVEMERERDREAALKARLDLESQLAEAVRRAEKLDRDRRWLADQDAKRAEAQRAMDADTALRRDQLEAECSELRAKCSALEAAADASARKMRAVMAEHRAEVDQLQDHVDRALEPRPAVPPPSLAPAEEARPPAVAEPADRVAQLERDVAEQCAYIRASDAQNRALHADVQRISAQATQADVYREAAQSAQAKVLRLEARLAENIDRSAQLQQLLEERELWARVLDRSPVAAAKSADAQRRRIADLEESAGLREALVADLQKRLVEAENHLAAARDDAAVGSAGLVEAKAQLQRAQCEVEFLRAQLASYDAEDARLMPTYDVPKAERIKHLELFIDRQRNWAGSELPDVAPLLEGYREEARSAREELAKMVERCEGLEKDVANMETLLGAGLGYNPKTTRILQLKENPASMDYAIRSERLEALAAENAALVDRLRTADLTEKEVDEGPLFHSIDNLRKDNASLSQQLEESGKLIKRYKKEWKRKANQLREVVYAVLGFRVDFLSSGCVRFTSTYAQNLDHTFLFSHDPDNPTLMKLVGGASKPYLQSLTNDIRFWVQERGSIPGFMATVTLYNFEAKPEGHQLEPLPPVED</sequence>
<accession>A0A9W8GAZ4</accession>
<dbReference type="PANTHER" id="PTHR23168:SF0">
    <property type="entry name" value="MITOTIC SPINDLE ASSEMBLY CHECKPOINT PROTEIN MAD1"/>
    <property type="match status" value="1"/>
</dbReference>
<reference evidence="10" key="1">
    <citation type="submission" date="2022-07" db="EMBL/GenBank/DDBJ databases">
        <title>Phylogenomic reconstructions and comparative analyses of Kickxellomycotina fungi.</title>
        <authorList>
            <person name="Reynolds N.K."/>
            <person name="Stajich J.E."/>
            <person name="Barry K."/>
            <person name="Grigoriev I.V."/>
            <person name="Crous P."/>
            <person name="Smith M.E."/>
        </authorList>
    </citation>
    <scope>NUCLEOTIDE SEQUENCE</scope>
    <source>
        <strain evidence="10">CBS 109367</strain>
    </source>
</reference>
<feature type="region of interest" description="Disordered" evidence="9">
    <location>
        <begin position="210"/>
        <end position="233"/>
    </location>
</feature>
<comment type="caution">
    <text evidence="10">The sequence shown here is derived from an EMBL/GenBank/DDBJ whole genome shotgun (WGS) entry which is preliminary data.</text>
</comment>
<evidence type="ECO:0000256" key="1">
    <source>
        <dbReference type="ARBA" id="ARBA00004123"/>
    </source>
</evidence>
<gene>
    <name evidence="10" type="primary">MAD1</name>
    <name evidence="10" type="ORF">IWW39_005427</name>
</gene>
<feature type="coiled-coil region" evidence="8">
    <location>
        <begin position="354"/>
        <end position="409"/>
    </location>
</feature>
<dbReference type="Proteomes" id="UP001151516">
    <property type="component" value="Unassembled WGS sequence"/>
</dbReference>
<dbReference type="GO" id="GO:0008168">
    <property type="term" value="F:methyltransferase activity"/>
    <property type="evidence" value="ECO:0007669"/>
    <property type="project" value="UniProtKB-KW"/>
</dbReference>
<feature type="coiled-coil region" evidence="8">
    <location>
        <begin position="107"/>
        <end position="134"/>
    </location>
</feature>
<evidence type="ECO:0000256" key="4">
    <source>
        <dbReference type="ARBA" id="ARBA00022618"/>
    </source>
</evidence>
<keyword evidence="11" id="KW-1185">Reference proteome</keyword>
<feature type="compositionally biased region" description="Polar residues" evidence="9">
    <location>
        <begin position="22"/>
        <end position="36"/>
    </location>
</feature>
<evidence type="ECO:0000256" key="3">
    <source>
        <dbReference type="ARBA" id="ARBA00022019"/>
    </source>
</evidence>
<evidence type="ECO:0000256" key="5">
    <source>
        <dbReference type="ARBA" id="ARBA00022776"/>
    </source>
</evidence>
<keyword evidence="5" id="KW-0498">Mitosis</keyword>
<dbReference type="InterPro" id="IPR008672">
    <property type="entry name" value="Mad1"/>
</dbReference>
<dbReference type="Pfam" id="PF05557">
    <property type="entry name" value="MAD"/>
    <property type="match status" value="1"/>
</dbReference>
<dbReference type="Gene3D" id="3.30.457.60">
    <property type="match status" value="1"/>
</dbReference>
<feature type="coiled-coil region" evidence="8">
    <location>
        <begin position="277"/>
        <end position="304"/>
    </location>
</feature>
<evidence type="ECO:0000256" key="9">
    <source>
        <dbReference type="SAM" id="MobiDB-lite"/>
    </source>
</evidence>
<dbReference type="SUPFAM" id="SSF75704">
    <property type="entry name" value="Mitotic arrest deficient-like 1, Mad1"/>
    <property type="match status" value="1"/>
</dbReference>
<feature type="coiled-coil region" evidence="8">
    <location>
        <begin position="160"/>
        <end position="205"/>
    </location>
</feature>
<evidence type="ECO:0000256" key="6">
    <source>
        <dbReference type="ARBA" id="ARBA00023242"/>
    </source>
</evidence>
<dbReference type="EMBL" id="JANBTX010000278">
    <property type="protein sequence ID" value="KAJ2683562.1"/>
    <property type="molecule type" value="Genomic_DNA"/>
</dbReference>
<keyword evidence="4" id="KW-0132">Cell division</keyword>
<dbReference type="GO" id="GO:0007094">
    <property type="term" value="P:mitotic spindle assembly checkpoint signaling"/>
    <property type="evidence" value="ECO:0007669"/>
    <property type="project" value="InterPro"/>
</dbReference>
<dbReference type="GO" id="GO:0000776">
    <property type="term" value="C:kinetochore"/>
    <property type="evidence" value="ECO:0007669"/>
    <property type="project" value="TreeGrafter"/>
</dbReference>
<evidence type="ECO:0000256" key="2">
    <source>
        <dbReference type="ARBA" id="ARBA00008029"/>
    </source>
</evidence>